<comment type="caution">
    <text evidence="9">The sequence shown here is derived from an EMBL/GenBank/DDBJ whole genome shotgun (WGS) entry which is preliminary data.</text>
</comment>
<dbReference type="GO" id="GO:0089702">
    <property type="term" value="F:undecaprenyl-phosphate glucose phosphotransferase activity"/>
    <property type="evidence" value="ECO:0007669"/>
    <property type="project" value="TreeGrafter"/>
</dbReference>
<keyword evidence="4 7" id="KW-0812">Transmembrane</keyword>
<comment type="similarity">
    <text evidence="2">Belongs to the bacterial sugar transferase family.</text>
</comment>
<evidence type="ECO:0000256" key="1">
    <source>
        <dbReference type="ARBA" id="ARBA00004141"/>
    </source>
</evidence>
<reference evidence="10" key="1">
    <citation type="submission" date="2020-01" db="EMBL/GenBank/DDBJ databases">
        <title>'Steroidobacter agaridevorans' sp. nov., agar-degrading bacteria isolated from rhizosphere soils.</title>
        <authorList>
            <person name="Ikenaga M."/>
            <person name="Kataoka M."/>
            <person name="Murouchi A."/>
            <person name="Katsuragi S."/>
            <person name="Sakai M."/>
        </authorList>
    </citation>
    <scope>NUCLEOTIDE SEQUENCE [LARGE SCALE GENOMIC DNA]</scope>
    <source>
        <strain evidence="10">YU21-B</strain>
    </source>
</reference>
<dbReference type="NCBIfam" id="TIGR03023">
    <property type="entry name" value="WcaJ_sugtrans"/>
    <property type="match status" value="1"/>
</dbReference>
<dbReference type="Gene3D" id="3.40.50.720">
    <property type="entry name" value="NAD(P)-binding Rossmann-like Domain"/>
    <property type="match status" value="1"/>
</dbReference>
<dbReference type="Pfam" id="PF02397">
    <property type="entry name" value="Bac_transf"/>
    <property type="match status" value="1"/>
</dbReference>
<feature type="domain" description="Bacterial sugar transferase" evidence="8">
    <location>
        <begin position="320"/>
        <end position="504"/>
    </location>
</feature>
<protein>
    <submittedName>
        <fullName evidence="9">Undecaprenyl-phosphate glucose phosphotransferase</fullName>
    </submittedName>
</protein>
<evidence type="ECO:0000313" key="9">
    <source>
        <dbReference type="EMBL" id="GFE83941.1"/>
    </source>
</evidence>
<keyword evidence="5 7" id="KW-1133">Transmembrane helix</keyword>
<evidence type="ECO:0000256" key="3">
    <source>
        <dbReference type="ARBA" id="ARBA00022679"/>
    </source>
</evidence>
<evidence type="ECO:0000256" key="7">
    <source>
        <dbReference type="SAM" id="Phobius"/>
    </source>
</evidence>
<feature type="transmembrane region" description="Helical" evidence="7">
    <location>
        <begin position="84"/>
        <end position="104"/>
    </location>
</feature>
<evidence type="ECO:0000256" key="6">
    <source>
        <dbReference type="ARBA" id="ARBA00023136"/>
    </source>
</evidence>
<evidence type="ECO:0000256" key="5">
    <source>
        <dbReference type="ARBA" id="ARBA00022989"/>
    </source>
</evidence>
<dbReference type="RefSeq" id="WP_161815552.1">
    <property type="nucleotide sequence ID" value="NZ_BLJN01000007.1"/>
</dbReference>
<feature type="transmembrane region" description="Helical" evidence="7">
    <location>
        <begin position="125"/>
        <end position="142"/>
    </location>
</feature>
<feature type="transmembrane region" description="Helical" evidence="7">
    <location>
        <begin position="325"/>
        <end position="346"/>
    </location>
</feature>
<dbReference type="GO" id="GO:0009242">
    <property type="term" value="P:colanic acid biosynthetic process"/>
    <property type="evidence" value="ECO:0007669"/>
    <property type="project" value="TreeGrafter"/>
</dbReference>
<keyword evidence="10" id="KW-1185">Reference proteome</keyword>
<evidence type="ECO:0000256" key="4">
    <source>
        <dbReference type="ARBA" id="ARBA00022692"/>
    </source>
</evidence>
<dbReference type="InterPro" id="IPR003362">
    <property type="entry name" value="Bact_transf"/>
</dbReference>
<feature type="transmembrane region" description="Helical" evidence="7">
    <location>
        <begin position="154"/>
        <end position="172"/>
    </location>
</feature>
<dbReference type="EMBL" id="BLJN01000007">
    <property type="protein sequence ID" value="GFE83941.1"/>
    <property type="molecule type" value="Genomic_DNA"/>
</dbReference>
<keyword evidence="3 9" id="KW-0808">Transferase</keyword>
<evidence type="ECO:0000313" key="10">
    <source>
        <dbReference type="Proteomes" id="UP000445000"/>
    </source>
</evidence>
<dbReference type="PANTHER" id="PTHR30576">
    <property type="entry name" value="COLANIC BIOSYNTHESIS UDP-GLUCOSE LIPID CARRIER TRANSFERASE"/>
    <property type="match status" value="1"/>
</dbReference>
<keyword evidence="6 7" id="KW-0472">Membrane</keyword>
<evidence type="ECO:0000259" key="8">
    <source>
        <dbReference type="Pfam" id="PF02397"/>
    </source>
</evidence>
<dbReference type="Pfam" id="PF13727">
    <property type="entry name" value="CoA_binding_3"/>
    <property type="match status" value="1"/>
</dbReference>
<feature type="transmembrane region" description="Helical" evidence="7">
    <location>
        <begin position="55"/>
        <end position="78"/>
    </location>
</feature>
<dbReference type="NCBIfam" id="TIGR03025">
    <property type="entry name" value="EPS_sugtrans"/>
    <property type="match status" value="1"/>
</dbReference>
<dbReference type="GO" id="GO:0016020">
    <property type="term" value="C:membrane"/>
    <property type="evidence" value="ECO:0007669"/>
    <property type="project" value="UniProtKB-SubCell"/>
</dbReference>
<organism evidence="9 10">
    <name type="scientific">Steroidobacter agaridevorans</name>
    <dbReference type="NCBI Taxonomy" id="2695856"/>
    <lineage>
        <taxon>Bacteria</taxon>
        <taxon>Pseudomonadati</taxon>
        <taxon>Pseudomonadota</taxon>
        <taxon>Gammaproteobacteria</taxon>
        <taxon>Steroidobacterales</taxon>
        <taxon>Steroidobacteraceae</taxon>
        <taxon>Steroidobacter</taxon>
    </lineage>
</organism>
<accession>A0A829YM31</accession>
<proteinExistence type="inferred from homology"/>
<evidence type="ECO:0000256" key="2">
    <source>
        <dbReference type="ARBA" id="ARBA00006464"/>
    </source>
</evidence>
<name>A0A829YM31_9GAMM</name>
<dbReference type="InterPro" id="IPR036291">
    <property type="entry name" value="NAD(P)-bd_dom_sf"/>
</dbReference>
<dbReference type="AlphaFoldDB" id="A0A829YM31"/>
<dbReference type="PANTHER" id="PTHR30576:SF21">
    <property type="entry name" value="UDP-GLUCOSE:UNDECAPRENYL-PHOSPHATE GLUCOSE-1-PHOSPHATE TRANSFERASE"/>
    <property type="match status" value="1"/>
</dbReference>
<dbReference type="Proteomes" id="UP000445000">
    <property type="component" value="Unassembled WGS sequence"/>
</dbReference>
<dbReference type="SUPFAM" id="SSF51735">
    <property type="entry name" value="NAD(P)-binding Rossmann-fold domains"/>
    <property type="match status" value="1"/>
</dbReference>
<sequence>MSAVPDSAVRSTVKLTGAPQPRLSQVKLPDTPIPQQIAAYDITPPLLFKRQSALAAIYFSLRAAAPAAVSILTLYVLAELTGTASTDSFSAVTIIVTILSITLLQSPRTPAAELIAPRMVVSRGLLIRWSVLLLALLTIGSITGYPRAYSTPAILIWAVATPALLIPSMLLLDEIARRVLCRPSNGRKAVFAGYNNTSQQLAERFSQHAELCMRVHGFFDDRSAQRLEAGDTHNLLGPLSQLPEYIKQNDIDVIFISLPLRHIRRVQDLLDKLGDTTASLYYLPDVLVSDQFQARTGEILGVPVIAMRESPFYGYRGAAKRLMDLFIASTVLVAAAPFLLAIAAAIKLTSKGPVLFRQRRYGLDGREIVIYKFRTMTVTEDAGWLDQASRNDERVTALGRFLRRCSFDELPQLINVLQGRMSLVGPRPHAVGHNEEYRRLIKGYMVRHKVPPGITGLAQISGFRGPTPRLQDMQGRVHCDLEYLRNWSLWLDLKILVLTVPKLFKTDKAY</sequence>
<gene>
    <name evidence="9" type="ORF">GCM10011487_59410</name>
</gene>
<dbReference type="InterPro" id="IPR017473">
    <property type="entry name" value="Undecaprenyl-P_gluc_Ptfrase"/>
</dbReference>
<dbReference type="InterPro" id="IPR017475">
    <property type="entry name" value="EPS_sugar_tfrase"/>
</dbReference>
<comment type="subcellular location">
    <subcellularLocation>
        <location evidence="1">Membrane</location>
        <topology evidence="1">Multi-pass membrane protein</topology>
    </subcellularLocation>
</comment>